<comment type="caution">
    <text evidence="1">The sequence shown here is derived from an EMBL/GenBank/DDBJ whole genome shotgun (WGS) entry which is preliminary data.</text>
</comment>
<dbReference type="OrthoDB" id="5901932at2759"/>
<organism evidence="1 2">
    <name type="scientific">Ancylostoma caninum</name>
    <name type="common">Dog hookworm</name>
    <dbReference type="NCBI Taxonomy" id="29170"/>
    <lineage>
        <taxon>Eukaryota</taxon>
        <taxon>Metazoa</taxon>
        <taxon>Ecdysozoa</taxon>
        <taxon>Nematoda</taxon>
        <taxon>Chromadorea</taxon>
        <taxon>Rhabditida</taxon>
        <taxon>Rhabditina</taxon>
        <taxon>Rhabditomorpha</taxon>
        <taxon>Strongyloidea</taxon>
        <taxon>Ancylostomatidae</taxon>
        <taxon>Ancylostomatinae</taxon>
        <taxon>Ancylostoma</taxon>
    </lineage>
</organism>
<dbReference type="Proteomes" id="UP000252519">
    <property type="component" value="Unassembled WGS sequence"/>
</dbReference>
<sequence>MLHFSELLSKIEDLLASDLVTTVKKGSSSGVATESSALVSRTAPVTSTALVRRFTQRVRNTEKSQNA</sequence>
<accession>A0A368FRV7</accession>
<keyword evidence="2" id="KW-1185">Reference proteome</keyword>
<reference evidence="1 2" key="1">
    <citation type="submission" date="2014-10" db="EMBL/GenBank/DDBJ databases">
        <title>Draft genome of the hookworm Ancylostoma caninum.</title>
        <authorList>
            <person name="Mitreva M."/>
        </authorList>
    </citation>
    <scope>NUCLEOTIDE SEQUENCE [LARGE SCALE GENOMIC DNA]</scope>
    <source>
        <strain evidence="1 2">Baltimore</strain>
    </source>
</reference>
<evidence type="ECO:0000313" key="2">
    <source>
        <dbReference type="Proteomes" id="UP000252519"/>
    </source>
</evidence>
<gene>
    <name evidence="1" type="ORF">ANCCAN_19348</name>
</gene>
<dbReference type="AlphaFoldDB" id="A0A368FRV7"/>
<protein>
    <submittedName>
        <fullName evidence="1">Uncharacterized protein</fullName>
    </submittedName>
</protein>
<name>A0A368FRV7_ANCCA</name>
<dbReference type="EMBL" id="JOJR01000736">
    <property type="protein sequence ID" value="RCN34812.1"/>
    <property type="molecule type" value="Genomic_DNA"/>
</dbReference>
<proteinExistence type="predicted"/>
<evidence type="ECO:0000313" key="1">
    <source>
        <dbReference type="EMBL" id="RCN34812.1"/>
    </source>
</evidence>